<dbReference type="Pfam" id="PF07195">
    <property type="entry name" value="FliD_C"/>
    <property type="match status" value="1"/>
</dbReference>
<comment type="subcellular location">
    <subcellularLocation>
        <location evidence="5">Secreted</location>
    </subcellularLocation>
    <subcellularLocation>
        <location evidence="5">Bacterial flagellum</location>
    </subcellularLocation>
</comment>
<keyword evidence="3 5" id="KW-0175">Coiled coil</keyword>
<dbReference type="GO" id="GO:0007155">
    <property type="term" value="P:cell adhesion"/>
    <property type="evidence" value="ECO:0007669"/>
    <property type="project" value="InterPro"/>
</dbReference>
<keyword evidence="8" id="KW-0282">Flagellum</keyword>
<dbReference type="Pfam" id="PF02465">
    <property type="entry name" value="FliD_N"/>
    <property type="match status" value="1"/>
</dbReference>
<proteinExistence type="inferred from homology"/>
<keyword evidence="8" id="KW-0969">Cilium</keyword>
<dbReference type="STRING" id="112901.SAMN04488500_12514"/>
<dbReference type="InterPro" id="IPR010809">
    <property type="entry name" value="FliD_C"/>
</dbReference>
<evidence type="ECO:0000259" key="6">
    <source>
        <dbReference type="Pfam" id="PF02465"/>
    </source>
</evidence>
<dbReference type="OrthoDB" id="9776025at2"/>
<protein>
    <recommendedName>
        <fullName evidence="5">Flagellar hook-associated protein 2</fullName>
        <shortName evidence="5">HAP2</shortName>
    </recommendedName>
    <alternativeName>
        <fullName evidence="5">Flagellar cap protein</fullName>
    </alternativeName>
</protein>
<reference evidence="8 9" key="1">
    <citation type="submission" date="2017-04" db="EMBL/GenBank/DDBJ databases">
        <authorList>
            <person name="Afonso C.L."/>
            <person name="Miller P.J."/>
            <person name="Scott M.A."/>
            <person name="Spackman E."/>
            <person name="Goraichik I."/>
            <person name="Dimitrov K.M."/>
            <person name="Suarez D.L."/>
            <person name="Swayne D.E."/>
        </authorList>
    </citation>
    <scope>NUCLEOTIDE SEQUENCE [LARGE SCALE GENOMIC DNA]</scope>
    <source>
        <strain evidence="8 9">DSM 5090</strain>
    </source>
</reference>
<dbReference type="GO" id="GO:0009421">
    <property type="term" value="C:bacterial-type flagellum filament cap"/>
    <property type="evidence" value="ECO:0007669"/>
    <property type="project" value="InterPro"/>
</dbReference>
<dbReference type="PANTHER" id="PTHR30288:SF0">
    <property type="entry name" value="FLAGELLAR HOOK-ASSOCIATED PROTEIN 2"/>
    <property type="match status" value="1"/>
</dbReference>
<evidence type="ECO:0000256" key="5">
    <source>
        <dbReference type="RuleBase" id="RU362066"/>
    </source>
</evidence>
<evidence type="ECO:0000313" key="8">
    <source>
        <dbReference type="EMBL" id="SMD09789.1"/>
    </source>
</evidence>
<keyword evidence="5" id="KW-0964">Secreted</keyword>
<accession>A0A1W2EJ83</accession>
<feature type="domain" description="Flagellar hook-associated protein 2 N-terminal" evidence="6">
    <location>
        <begin position="23"/>
        <end position="124"/>
    </location>
</feature>
<organism evidence="8 9">
    <name type="scientific">Sporomusa malonica</name>
    <dbReference type="NCBI Taxonomy" id="112901"/>
    <lineage>
        <taxon>Bacteria</taxon>
        <taxon>Bacillati</taxon>
        <taxon>Bacillota</taxon>
        <taxon>Negativicutes</taxon>
        <taxon>Selenomonadales</taxon>
        <taxon>Sporomusaceae</taxon>
        <taxon>Sporomusa</taxon>
    </lineage>
</organism>
<comment type="function">
    <text evidence="5">Required for morphogenesis and for the elongation of the flagellar filament by facilitating polymerization of the flagellin monomers at the tip of growing filament. Forms a capping structure, which prevents flagellin subunits (transported through the central channel of the flagellum) from leaking out without polymerization at the distal end.</text>
</comment>
<dbReference type="GO" id="GO:0009424">
    <property type="term" value="C:bacterial-type flagellum hook"/>
    <property type="evidence" value="ECO:0007669"/>
    <property type="project" value="UniProtKB-UniRule"/>
</dbReference>
<dbReference type="InterPro" id="IPR003481">
    <property type="entry name" value="FliD_N"/>
</dbReference>
<evidence type="ECO:0000313" key="9">
    <source>
        <dbReference type="Proteomes" id="UP000192738"/>
    </source>
</evidence>
<dbReference type="Proteomes" id="UP000192738">
    <property type="component" value="Unassembled WGS sequence"/>
</dbReference>
<feature type="domain" description="Flagellar hook-associated protein 2 C-terminal" evidence="7">
    <location>
        <begin position="346"/>
        <end position="650"/>
    </location>
</feature>
<evidence type="ECO:0000259" key="7">
    <source>
        <dbReference type="Pfam" id="PF07195"/>
    </source>
</evidence>
<sequence length="661" mass="69527">MSSSSSITTSTVNGTTRITGLSSGIDVDGIVEQLMTAEKAKKLNKLQQAEQTAEWTQEAYQSVTSDLTDFSNTYFSTTSSSSIMRASNFIQYSATSSDSAVTVTSASSASAGSHTVSVTQLATKATLSSGSSVSKEVQGSAAAEYTSLSGESFVITLDGTDYTVDLGAVTDDSDLASLQAAIDEAVGSDKVTVSKNASGYLEITADVDSGVQAITVSATSSSDKGLTHLGFGTDAILSNRLDTSDTLETIADQLNSSTALAFTADGEVELTINGTTLSFDKDDTLDEMMDEINDADLGVTMTYDSLTGELVMTADKTGAGNSLVVADSGTSNFAALLLGEATAGLDAKLTIDGQALTRSTNSVTIDGVTYTANAVTATIADDGTITDDEPATVTVTQDTDGVYDLIESFVDAYNTLIDSINSLVDENADSDYPPLTDAQKEEMTDDEIEDWEAKAKVGLLESDSILENILGDLRTALIDSISGLTTSLSDIGISTGNYDEQGTLSIDEDALTAAIASDPEAIMNLFTQTATSTATTTSVAGKSLGNNSVMRSLNATDLSTRYKEEGIAYRFYDILQANISTIRDSAGNKGTLLEKAGTENDATETDNTLTTLIEKYEQEIEDEEDRLDEFEERLYAKYTTLETYISTMNSQLSAITSLTSS</sequence>
<keyword evidence="4 5" id="KW-0975">Bacterial flagellum</keyword>
<comment type="similarity">
    <text evidence="1 5">Belongs to the FliD family.</text>
</comment>
<name>A0A1W2EJ83_9FIRM</name>
<dbReference type="PANTHER" id="PTHR30288">
    <property type="entry name" value="FLAGELLAR CAP/ASSEMBLY PROTEIN FLID"/>
    <property type="match status" value="1"/>
</dbReference>
<dbReference type="GO" id="GO:0071973">
    <property type="term" value="P:bacterial-type flagellum-dependent cell motility"/>
    <property type="evidence" value="ECO:0007669"/>
    <property type="project" value="TreeGrafter"/>
</dbReference>
<dbReference type="EMBL" id="FWXI01000025">
    <property type="protein sequence ID" value="SMD09789.1"/>
    <property type="molecule type" value="Genomic_DNA"/>
</dbReference>
<dbReference type="InterPro" id="IPR040026">
    <property type="entry name" value="FliD"/>
</dbReference>
<dbReference type="Pfam" id="PF07196">
    <property type="entry name" value="Flagellin_IN"/>
    <property type="match status" value="1"/>
</dbReference>
<evidence type="ECO:0000256" key="3">
    <source>
        <dbReference type="ARBA" id="ARBA00023054"/>
    </source>
</evidence>
<evidence type="ECO:0000256" key="1">
    <source>
        <dbReference type="ARBA" id="ARBA00009764"/>
    </source>
</evidence>
<evidence type="ECO:0000256" key="4">
    <source>
        <dbReference type="ARBA" id="ARBA00023143"/>
    </source>
</evidence>
<comment type="subunit">
    <text evidence="2 5">Homopentamer.</text>
</comment>
<dbReference type="RefSeq" id="WP_084577923.1">
    <property type="nucleotide sequence ID" value="NZ_CP155572.1"/>
</dbReference>
<keyword evidence="8" id="KW-0966">Cell projection</keyword>
<dbReference type="InterPro" id="IPR010810">
    <property type="entry name" value="Flagellin_hook_IN_motif"/>
</dbReference>
<evidence type="ECO:0000256" key="2">
    <source>
        <dbReference type="ARBA" id="ARBA00011255"/>
    </source>
</evidence>
<keyword evidence="9" id="KW-1185">Reference proteome</keyword>
<dbReference type="AlphaFoldDB" id="A0A1W2EJ83"/>
<dbReference type="GO" id="GO:0005576">
    <property type="term" value="C:extracellular region"/>
    <property type="evidence" value="ECO:0007669"/>
    <property type="project" value="UniProtKB-SubCell"/>
</dbReference>
<feature type="coiled-coil region" evidence="5">
    <location>
        <begin position="606"/>
        <end position="633"/>
    </location>
</feature>
<gene>
    <name evidence="8" type="ORF">SAMN04488500_12514</name>
</gene>